<dbReference type="PANTHER" id="PTHR47966">
    <property type="entry name" value="BETA-SITE APP-CLEAVING ENZYME, ISOFORM A-RELATED"/>
    <property type="match status" value="1"/>
</dbReference>
<dbReference type="InterPro" id="IPR021109">
    <property type="entry name" value="Peptidase_aspartic_dom_sf"/>
</dbReference>
<dbReference type="Proteomes" id="UP000582659">
    <property type="component" value="Unassembled WGS sequence"/>
</dbReference>
<protein>
    <submittedName>
        <fullName evidence="4">(pine wood nematode) hypothetical protein</fullName>
    </submittedName>
</protein>
<proteinExistence type="inferred from homology"/>
<feature type="chain" id="PRO_5035384764" evidence="2">
    <location>
        <begin position="20"/>
        <end position="351"/>
    </location>
</feature>
<keyword evidence="2" id="KW-0732">Signal</keyword>
<dbReference type="InterPro" id="IPR001461">
    <property type="entry name" value="Aspartic_peptidase_A1"/>
</dbReference>
<dbReference type="SMR" id="A0A7I8WL75"/>
<name>A0A7I8WL75_BURXY</name>
<dbReference type="EMBL" id="CAJFCV020000003">
    <property type="protein sequence ID" value="CAG9105996.1"/>
    <property type="molecule type" value="Genomic_DNA"/>
</dbReference>
<evidence type="ECO:0000313" key="4">
    <source>
        <dbReference type="EMBL" id="CAD5220143.1"/>
    </source>
</evidence>
<evidence type="ECO:0000256" key="2">
    <source>
        <dbReference type="SAM" id="SignalP"/>
    </source>
</evidence>
<dbReference type="SUPFAM" id="SSF50630">
    <property type="entry name" value="Acid proteases"/>
    <property type="match status" value="1"/>
</dbReference>
<dbReference type="GO" id="GO:0006508">
    <property type="term" value="P:proteolysis"/>
    <property type="evidence" value="ECO:0007669"/>
    <property type="project" value="InterPro"/>
</dbReference>
<accession>A0A7I8WL75</accession>
<dbReference type="AlphaFoldDB" id="A0A7I8WL75"/>
<dbReference type="Proteomes" id="UP000659654">
    <property type="component" value="Unassembled WGS sequence"/>
</dbReference>
<dbReference type="PANTHER" id="PTHR47966:SF51">
    <property type="entry name" value="BETA-SITE APP-CLEAVING ENZYME, ISOFORM A-RELATED"/>
    <property type="match status" value="1"/>
</dbReference>
<dbReference type="EMBL" id="CAJFDI010000003">
    <property type="protein sequence ID" value="CAD5220143.1"/>
    <property type="molecule type" value="Genomic_DNA"/>
</dbReference>
<evidence type="ECO:0000259" key="3">
    <source>
        <dbReference type="PROSITE" id="PS51767"/>
    </source>
</evidence>
<comment type="similarity">
    <text evidence="1">Belongs to the peptidase A1 family.</text>
</comment>
<feature type="signal peptide" evidence="2">
    <location>
        <begin position="1"/>
        <end position="19"/>
    </location>
</feature>
<dbReference type="InterPro" id="IPR033121">
    <property type="entry name" value="PEPTIDASE_A1"/>
</dbReference>
<gene>
    <name evidence="4" type="ORF">BXYJ_LOCUS6031</name>
</gene>
<reference evidence="4" key="1">
    <citation type="submission" date="2020-09" db="EMBL/GenBank/DDBJ databases">
        <authorList>
            <person name="Kikuchi T."/>
        </authorList>
    </citation>
    <scope>NUCLEOTIDE SEQUENCE</scope>
    <source>
        <strain evidence="4">Ka4C1</strain>
    </source>
</reference>
<dbReference type="GO" id="GO:0004190">
    <property type="term" value="F:aspartic-type endopeptidase activity"/>
    <property type="evidence" value="ECO:0007669"/>
    <property type="project" value="InterPro"/>
</dbReference>
<evidence type="ECO:0000256" key="1">
    <source>
        <dbReference type="ARBA" id="ARBA00007447"/>
    </source>
</evidence>
<feature type="domain" description="Peptidase A1" evidence="3">
    <location>
        <begin position="34"/>
        <end position="323"/>
    </location>
</feature>
<dbReference type="PROSITE" id="PS51767">
    <property type="entry name" value="PEPTIDASE_A1"/>
    <property type="match status" value="1"/>
</dbReference>
<organism evidence="4 5">
    <name type="scientific">Bursaphelenchus xylophilus</name>
    <name type="common">Pinewood nematode worm</name>
    <name type="synonym">Aphelenchoides xylophilus</name>
    <dbReference type="NCBI Taxonomy" id="6326"/>
    <lineage>
        <taxon>Eukaryota</taxon>
        <taxon>Metazoa</taxon>
        <taxon>Ecdysozoa</taxon>
        <taxon>Nematoda</taxon>
        <taxon>Chromadorea</taxon>
        <taxon>Rhabditida</taxon>
        <taxon>Tylenchina</taxon>
        <taxon>Tylenchomorpha</taxon>
        <taxon>Aphelenchoidea</taxon>
        <taxon>Aphelenchoididae</taxon>
        <taxon>Bursaphelenchus</taxon>
    </lineage>
</organism>
<sequence>MSSSIVFVLLLTAFGVATSFSFGFDFNDDVDSVRVLTIDIASPTSFVLDAKKFADDAGIGNTFYTETAKNFKRYSSFYAVNYKNGKQKAKVTGILGQDGLMIAGITPLNATFAVANKIEGDFNPAKNAENLWAAGRVGLARSNDRTNLGSELLKAAPYKVFCGQAWLGKDGVETLTVIGGDPDKTPTYSIAKVVAKEPTLWKVPMSRFTLDEKTYDLEQTVTISTTTDSLLVPPLYLAPIMAALNATKVGEGYSVDCGKNYNLSFTTNGSAVPINFPTLLRREGGNCFLKIEANGENNFVFGIPFFVDKLVCLYYERDEVVFHHPHKIPDDAKSSFHIANHRMTPEFMIKS</sequence>
<keyword evidence="5" id="KW-1185">Reference proteome</keyword>
<dbReference type="Pfam" id="PF00026">
    <property type="entry name" value="Asp"/>
    <property type="match status" value="1"/>
</dbReference>
<dbReference type="Gene3D" id="2.40.70.10">
    <property type="entry name" value="Acid Proteases"/>
    <property type="match status" value="2"/>
</dbReference>
<evidence type="ECO:0000313" key="5">
    <source>
        <dbReference type="Proteomes" id="UP000659654"/>
    </source>
</evidence>
<comment type="caution">
    <text evidence="4">The sequence shown here is derived from an EMBL/GenBank/DDBJ whole genome shotgun (WGS) entry which is preliminary data.</text>
</comment>